<comment type="caution">
    <text evidence="1">The sequence shown here is derived from an EMBL/GenBank/DDBJ whole genome shotgun (WGS) entry which is preliminary data.</text>
</comment>
<name>A0A5J9U2P2_9POAL</name>
<sequence>MSYTGGVSSVIRSEIVLPLQKVGNHRTRICEPKPPLAHLPMTHVVTKYWPLVGREASSWEVCIGVRMCTSDMCRLRSKGNEGPWMLQDFNNGEDYVNDDEDSNTSALTKRKFEWDCDDENVIDNECCDTS</sequence>
<accession>A0A5J9U2P2</accession>
<evidence type="ECO:0000313" key="2">
    <source>
        <dbReference type="Proteomes" id="UP000324897"/>
    </source>
</evidence>
<reference evidence="1 2" key="1">
    <citation type="journal article" date="2019" name="Sci. Rep.">
        <title>A high-quality genome of Eragrostis curvula grass provides insights into Poaceae evolution and supports new strategies to enhance forage quality.</title>
        <authorList>
            <person name="Carballo J."/>
            <person name="Santos B.A.C.M."/>
            <person name="Zappacosta D."/>
            <person name="Garbus I."/>
            <person name="Selva J.P."/>
            <person name="Gallo C.A."/>
            <person name="Diaz A."/>
            <person name="Albertini E."/>
            <person name="Caccamo M."/>
            <person name="Echenique V."/>
        </authorList>
    </citation>
    <scope>NUCLEOTIDE SEQUENCE [LARGE SCALE GENOMIC DNA]</scope>
    <source>
        <strain evidence="2">cv. Victoria</strain>
        <tissue evidence="1">Leaf</tissue>
    </source>
</reference>
<dbReference type="Proteomes" id="UP000324897">
    <property type="component" value="Chromosome 7"/>
</dbReference>
<dbReference type="EMBL" id="RWGY01000029">
    <property type="protein sequence ID" value="TVU17982.1"/>
    <property type="molecule type" value="Genomic_DNA"/>
</dbReference>
<keyword evidence="2" id="KW-1185">Reference proteome</keyword>
<proteinExistence type="predicted"/>
<dbReference type="OrthoDB" id="10595346at2759"/>
<organism evidence="1 2">
    <name type="scientific">Eragrostis curvula</name>
    <name type="common">weeping love grass</name>
    <dbReference type="NCBI Taxonomy" id="38414"/>
    <lineage>
        <taxon>Eukaryota</taxon>
        <taxon>Viridiplantae</taxon>
        <taxon>Streptophyta</taxon>
        <taxon>Embryophyta</taxon>
        <taxon>Tracheophyta</taxon>
        <taxon>Spermatophyta</taxon>
        <taxon>Magnoliopsida</taxon>
        <taxon>Liliopsida</taxon>
        <taxon>Poales</taxon>
        <taxon>Poaceae</taxon>
        <taxon>PACMAD clade</taxon>
        <taxon>Chloridoideae</taxon>
        <taxon>Eragrostideae</taxon>
        <taxon>Eragrostidinae</taxon>
        <taxon>Eragrostis</taxon>
    </lineage>
</organism>
<gene>
    <name evidence="1" type="ORF">EJB05_34045</name>
</gene>
<dbReference type="Gramene" id="TVU17982">
    <property type="protein sequence ID" value="TVU17982"/>
    <property type="gene ID" value="EJB05_34045"/>
</dbReference>
<evidence type="ECO:0000313" key="1">
    <source>
        <dbReference type="EMBL" id="TVU17982.1"/>
    </source>
</evidence>
<protein>
    <submittedName>
        <fullName evidence="1">Uncharacterized protein</fullName>
    </submittedName>
</protein>
<dbReference type="AlphaFoldDB" id="A0A5J9U2P2"/>